<comment type="caution">
    <text evidence="6">The sequence shown here is derived from an EMBL/GenBank/DDBJ whole genome shotgun (WGS) entry which is preliminary data.</text>
</comment>
<dbReference type="PANTHER" id="PTHR45625">
    <property type="entry name" value="PEPTIDYL-PROLYL CIS-TRANS ISOMERASE-RELATED"/>
    <property type="match status" value="1"/>
</dbReference>
<comment type="similarity">
    <text evidence="3">Belongs to the cyclophilin-type PPIase family.</text>
</comment>
<dbReference type="Pfam" id="PF00160">
    <property type="entry name" value="Pro_isomerase"/>
    <property type="match status" value="1"/>
</dbReference>
<dbReference type="AlphaFoldDB" id="A0A2H0PYQ8"/>
<evidence type="ECO:0000313" key="7">
    <source>
        <dbReference type="Proteomes" id="UP000231154"/>
    </source>
</evidence>
<comment type="catalytic activity">
    <reaction evidence="3">
        <text>[protein]-peptidylproline (omega=180) = [protein]-peptidylproline (omega=0)</text>
        <dbReference type="Rhea" id="RHEA:16237"/>
        <dbReference type="Rhea" id="RHEA-COMP:10747"/>
        <dbReference type="Rhea" id="RHEA-COMP:10748"/>
        <dbReference type="ChEBI" id="CHEBI:83833"/>
        <dbReference type="ChEBI" id="CHEBI:83834"/>
        <dbReference type="EC" id="5.2.1.8"/>
    </reaction>
</comment>
<dbReference type="PRINTS" id="PR00153">
    <property type="entry name" value="CSAPPISMRASE"/>
</dbReference>
<dbReference type="PANTHER" id="PTHR45625:SF4">
    <property type="entry name" value="PEPTIDYLPROLYL ISOMERASE DOMAIN AND WD REPEAT-CONTAINING PROTEIN 1"/>
    <property type="match status" value="1"/>
</dbReference>
<dbReference type="Proteomes" id="UP000231154">
    <property type="component" value="Unassembled WGS sequence"/>
</dbReference>
<evidence type="ECO:0000259" key="5">
    <source>
        <dbReference type="PROSITE" id="PS50072"/>
    </source>
</evidence>
<reference evidence="6 7" key="1">
    <citation type="submission" date="2017-09" db="EMBL/GenBank/DDBJ databases">
        <title>Depth-based differentiation of microbial function through sediment-hosted aquifers and enrichment of novel symbionts in the deep terrestrial subsurface.</title>
        <authorList>
            <person name="Probst A.J."/>
            <person name="Ladd B."/>
            <person name="Jarett J.K."/>
            <person name="Geller-Mcgrath D.E."/>
            <person name="Sieber C.M."/>
            <person name="Emerson J.B."/>
            <person name="Anantharaman K."/>
            <person name="Thomas B.C."/>
            <person name="Malmstrom R."/>
            <person name="Stieglmeier M."/>
            <person name="Klingl A."/>
            <person name="Woyke T."/>
            <person name="Ryan C.M."/>
            <person name="Banfield J.F."/>
        </authorList>
    </citation>
    <scope>NUCLEOTIDE SEQUENCE [LARGE SCALE GENOMIC DNA]</scope>
    <source>
        <strain evidence="6">CG11_big_fil_rev_8_21_14_0_20_42_15</strain>
    </source>
</reference>
<keyword evidence="4" id="KW-0472">Membrane</keyword>
<dbReference type="InterPro" id="IPR029000">
    <property type="entry name" value="Cyclophilin-like_dom_sf"/>
</dbReference>
<protein>
    <recommendedName>
        <fullName evidence="3">Peptidyl-prolyl cis-trans isomerase</fullName>
        <shortName evidence="3">PPIase</shortName>
        <ecNumber evidence="3">5.2.1.8</ecNumber>
    </recommendedName>
</protein>
<dbReference type="EMBL" id="PCXF01000066">
    <property type="protein sequence ID" value="PIR27183.1"/>
    <property type="molecule type" value="Genomic_DNA"/>
</dbReference>
<evidence type="ECO:0000313" key="6">
    <source>
        <dbReference type="EMBL" id="PIR27183.1"/>
    </source>
</evidence>
<gene>
    <name evidence="6" type="ORF">COV40_02255</name>
</gene>
<keyword evidence="1 3" id="KW-0697">Rotamase</keyword>
<evidence type="ECO:0000256" key="3">
    <source>
        <dbReference type="RuleBase" id="RU363019"/>
    </source>
</evidence>
<keyword evidence="4" id="KW-1133">Transmembrane helix</keyword>
<feature type="transmembrane region" description="Helical" evidence="4">
    <location>
        <begin position="39"/>
        <end position="57"/>
    </location>
</feature>
<sequence length="215" mass="24270">MGKKQRERKERKLQEEVERREEIKSKANYFDVGKLFKSAALYIYIICFVAIIAYPFIYQKYIPHGRYAILETSEGNIKIELRADKAPKTVDNFIDLARSGFYKDMLWHRIVKQFVIQSGDPTGTGTGGAGRQIDDEISDLNFTAGIIGMANSGPNTNDSQFFITTADAQEYLNGKYTSFGQVVEGMDTVEKIAATPVDENEKPISSVYLKQVIIK</sequence>
<evidence type="ECO:0000256" key="1">
    <source>
        <dbReference type="ARBA" id="ARBA00023110"/>
    </source>
</evidence>
<evidence type="ECO:0000256" key="4">
    <source>
        <dbReference type="SAM" id="Phobius"/>
    </source>
</evidence>
<feature type="domain" description="PPIase cyclophilin-type" evidence="5">
    <location>
        <begin position="64"/>
        <end position="214"/>
    </location>
</feature>
<proteinExistence type="inferred from homology"/>
<dbReference type="Gene3D" id="2.40.100.10">
    <property type="entry name" value="Cyclophilin-like"/>
    <property type="match status" value="1"/>
</dbReference>
<dbReference type="GO" id="GO:0003755">
    <property type="term" value="F:peptidyl-prolyl cis-trans isomerase activity"/>
    <property type="evidence" value="ECO:0007669"/>
    <property type="project" value="UniProtKB-UniRule"/>
</dbReference>
<dbReference type="EC" id="5.2.1.8" evidence="3"/>
<dbReference type="InterPro" id="IPR044666">
    <property type="entry name" value="Cyclophilin_A-like"/>
</dbReference>
<dbReference type="CDD" id="cd00317">
    <property type="entry name" value="cyclophilin"/>
    <property type="match status" value="1"/>
</dbReference>
<name>A0A2H0PYQ8_9BACT</name>
<comment type="function">
    <text evidence="3">PPIases accelerate the folding of proteins. It catalyzes the cis-trans isomerization of proline imidic peptide bonds in oligopeptides.</text>
</comment>
<evidence type="ECO:0000256" key="2">
    <source>
        <dbReference type="ARBA" id="ARBA00023235"/>
    </source>
</evidence>
<keyword evidence="4" id="KW-0812">Transmembrane</keyword>
<keyword evidence="2 3" id="KW-0413">Isomerase</keyword>
<dbReference type="SUPFAM" id="SSF50891">
    <property type="entry name" value="Cyclophilin-like"/>
    <property type="match status" value="1"/>
</dbReference>
<dbReference type="InterPro" id="IPR002130">
    <property type="entry name" value="Cyclophilin-type_PPIase_dom"/>
</dbReference>
<dbReference type="PROSITE" id="PS50072">
    <property type="entry name" value="CSA_PPIASE_2"/>
    <property type="match status" value="1"/>
</dbReference>
<accession>A0A2H0PYQ8</accession>
<organism evidence="6 7">
    <name type="scientific">Candidatus Berkelbacteria bacterium CG11_big_fil_rev_8_21_14_0_20_42_15</name>
    <dbReference type="NCBI Taxonomy" id="1974517"/>
    <lineage>
        <taxon>Bacteria</taxon>
        <taxon>Candidatus Berkelbacteria</taxon>
    </lineage>
</organism>